<dbReference type="OrthoDB" id="9791637at2"/>
<feature type="domain" description="Cupin type-2" evidence="1">
    <location>
        <begin position="41"/>
        <end position="109"/>
    </location>
</feature>
<reference evidence="3" key="1">
    <citation type="submission" date="2018-02" db="EMBL/GenBank/DDBJ databases">
        <authorList>
            <person name="Hausmann B."/>
        </authorList>
    </citation>
    <scope>NUCLEOTIDE SEQUENCE [LARGE SCALE GENOMIC DNA]</scope>
    <source>
        <strain evidence="3">Peat soil MAG SbA1</strain>
    </source>
</reference>
<dbReference type="InterPro" id="IPR011051">
    <property type="entry name" value="RmlC_Cupin_sf"/>
</dbReference>
<dbReference type="SUPFAM" id="SSF51182">
    <property type="entry name" value="RmlC-like cupins"/>
    <property type="match status" value="1"/>
</dbReference>
<dbReference type="PANTHER" id="PTHR36440:SF1">
    <property type="entry name" value="PUTATIVE (AFU_ORTHOLOGUE AFUA_8G07350)-RELATED"/>
    <property type="match status" value="1"/>
</dbReference>
<dbReference type="PANTHER" id="PTHR36440">
    <property type="entry name" value="PUTATIVE (AFU_ORTHOLOGUE AFUA_8G07350)-RELATED"/>
    <property type="match status" value="1"/>
</dbReference>
<dbReference type="Pfam" id="PF07883">
    <property type="entry name" value="Cupin_2"/>
    <property type="match status" value="1"/>
</dbReference>
<sequence length="158" mass="17079">MQQRAARVNASEETIKIGPLGIRFLLTGDDSNGSVFVFEVLVPVGQKLAAPAHKNDAYEEILYGIEGVLTWTVDGTPIEVGPGQALCIPRGAVHRFDNLCKEDVKQLAVISPAIMGPAYFREAAEVIRDAAGGPPDRARMMDVFRRHGMTLATPPPVK</sequence>
<name>A0A2U3K653_9BACT</name>
<evidence type="ECO:0000313" key="3">
    <source>
        <dbReference type="Proteomes" id="UP000238701"/>
    </source>
</evidence>
<dbReference type="InterPro" id="IPR053146">
    <property type="entry name" value="QDO-like"/>
</dbReference>
<dbReference type="Proteomes" id="UP000238701">
    <property type="component" value="Unassembled WGS sequence"/>
</dbReference>
<evidence type="ECO:0000313" key="2">
    <source>
        <dbReference type="EMBL" id="SPF35123.1"/>
    </source>
</evidence>
<proteinExistence type="predicted"/>
<organism evidence="2 3">
    <name type="scientific">Candidatus Sulfotelmatobacter kueseliae</name>
    <dbReference type="NCBI Taxonomy" id="2042962"/>
    <lineage>
        <taxon>Bacteria</taxon>
        <taxon>Pseudomonadati</taxon>
        <taxon>Acidobacteriota</taxon>
        <taxon>Terriglobia</taxon>
        <taxon>Terriglobales</taxon>
        <taxon>Candidatus Korobacteraceae</taxon>
        <taxon>Candidatus Sulfotelmatobacter</taxon>
    </lineage>
</organism>
<dbReference type="InterPro" id="IPR013096">
    <property type="entry name" value="Cupin_2"/>
</dbReference>
<accession>A0A2U3K653</accession>
<evidence type="ECO:0000259" key="1">
    <source>
        <dbReference type="Pfam" id="PF07883"/>
    </source>
</evidence>
<dbReference type="Gene3D" id="2.60.120.10">
    <property type="entry name" value="Jelly Rolls"/>
    <property type="match status" value="1"/>
</dbReference>
<protein>
    <recommendedName>
        <fullName evidence="1">Cupin type-2 domain-containing protein</fullName>
    </recommendedName>
</protein>
<dbReference type="AlphaFoldDB" id="A0A2U3K653"/>
<dbReference type="EMBL" id="OMOD01000046">
    <property type="protein sequence ID" value="SPF35123.1"/>
    <property type="molecule type" value="Genomic_DNA"/>
</dbReference>
<dbReference type="InterPro" id="IPR014710">
    <property type="entry name" value="RmlC-like_jellyroll"/>
</dbReference>
<gene>
    <name evidence="2" type="ORF">SBA1_140013</name>
</gene>